<dbReference type="RefSeq" id="WP_078484303.1">
    <property type="nucleotide sequence ID" value="NZ_MPRL01000054.1"/>
</dbReference>
<accession>A0A1T2L2Q0</accession>
<gene>
    <name evidence="2" type="ORF">BOW53_11895</name>
</gene>
<evidence type="ECO:0000313" key="3">
    <source>
        <dbReference type="Proteomes" id="UP000191110"/>
    </source>
</evidence>
<keyword evidence="3" id="KW-1185">Reference proteome</keyword>
<protein>
    <submittedName>
        <fullName evidence="2">Uncharacterized protein</fullName>
    </submittedName>
</protein>
<keyword evidence="1" id="KW-0812">Transmembrane</keyword>
<name>A0A1T2L2Q0_9GAMM</name>
<evidence type="ECO:0000313" key="2">
    <source>
        <dbReference type="EMBL" id="OOZ39351.1"/>
    </source>
</evidence>
<dbReference type="AlphaFoldDB" id="A0A1T2L2Q0"/>
<evidence type="ECO:0000256" key="1">
    <source>
        <dbReference type="SAM" id="Phobius"/>
    </source>
</evidence>
<sequence>MSKSSLFKRFYLIVIIAAPLVWLIMTDEGRRYTDLGILYIKGGNGMDIHLEALNSGINEERLKKQLPDTPFECGKQATPFGDRICQVQLASFNGLPSRFAIAYFADNRLQAFKIGYQRPYHSDLLKHLFAKLGTPGAEDHLTSPNAPGLYRWKVEDGELIALDENSLEGNEPSILWKH</sequence>
<reference evidence="2 3" key="1">
    <citation type="submission" date="2016-11" db="EMBL/GenBank/DDBJ databases">
        <title>Mixed transmission modes and dynamic genome evolution in an obligate animal-bacterial symbiosis.</title>
        <authorList>
            <person name="Russell S.L."/>
            <person name="Corbett-Detig R.B."/>
            <person name="Cavanaugh C.M."/>
        </authorList>
    </citation>
    <scope>NUCLEOTIDE SEQUENCE [LARGE SCALE GENOMIC DNA]</scope>
    <source>
        <strain evidence="2">Sveles-Q1</strain>
    </source>
</reference>
<dbReference type="OrthoDB" id="5765590at2"/>
<dbReference type="EMBL" id="MPRL01000054">
    <property type="protein sequence ID" value="OOZ39351.1"/>
    <property type="molecule type" value="Genomic_DNA"/>
</dbReference>
<keyword evidence="1" id="KW-1133">Transmembrane helix</keyword>
<keyword evidence="1" id="KW-0472">Membrane</keyword>
<proteinExistence type="predicted"/>
<comment type="caution">
    <text evidence="2">The sequence shown here is derived from an EMBL/GenBank/DDBJ whole genome shotgun (WGS) entry which is preliminary data.</text>
</comment>
<feature type="transmembrane region" description="Helical" evidence="1">
    <location>
        <begin position="6"/>
        <end position="25"/>
    </location>
</feature>
<organism evidence="2 3">
    <name type="scientific">Solemya pervernicosa gill symbiont</name>
    <dbReference type="NCBI Taxonomy" id="642797"/>
    <lineage>
        <taxon>Bacteria</taxon>
        <taxon>Pseudomonadati</taxon>
        <taxon>Pseudomonadota</taxon>
        <taxon>Gammaproteobacteria</taxon>
        <taxon>sulfur-oxidizing symbionts</taxon>
    </lineage>
</organism>
<dbReference type="Proteomes" id="UP000191110">
    <property type="component" value="Unassembled WGS sequence"/>
</dbReference>